<dbReference type="Proteomes" id="UP000051790">
    <property type="component" value="Unassembled WGS sequence"/>
</dbReference>
<protein>
    <submittedName>
        <fullName evidence="5">NUDIX family hydrolase</fullName>
    </submittedName>
</protein>
<dbReference type="Pfam" id="PF00293">
    <property type="entry name" value="NUDIX"/>
    <property type="match status" value="1"/>
</dbReference>
<dbReference type="PANTHER" id="PTHR11839">
    <property type="entry name" value="UDP/ADP-SUGAR PYROPHOSPHATASE"/>
    <property type="match status" value="1"/>
</dbReference>
<sequence length="184" mass="20130">MFIQSDTAKGKILSSTTSYTGHIFKVTSNQVQTPDGLTVQRDLIEHAPAVALLAITDDDQVLVNREYRIGINAEAYALPAGLINAGETPLQAAKRELEEETGYLAQSLTPLCAVRSSEGMTDEVVHLFLASVDRDKHVAKHFDQDEFVTSKFVPLNEVLEAVKNGRIASAQSVSAISYYMAFVR</sequence>
<keyword evidence="6" id="KW-1185">Reference proteome</keyword>
<evidence type="ECO:0000313" key="6">
    <source>
        <dbReference type="Proteomes" id="UP000051790"/>
    </source>
</evidence>
<dbReference type="PROSITE" id="PS51462">
    <property type="entry name" value="NUDIX"/>
    <property type="match status" value="1"/>
</dbReference>
<dbReference type="InterPro" id="IPR020084">
    <property type="entry name" value="NUDIX_hydrolase_CS"/>
</dbReference>
<dbReference type="GO" id="GO:0006753">
    <property type="term" value="P:nucleoside phosphate metabolic process"/>
    <property type="evidence" value="ECO:0007669"/>
    <property type="project" value="TreeGrafter"/>
</dbReference>
<dbReference type="PANTHER" id="PTHR11839:SF18">
    <property type="entry name" value="NUDIX HYDROLASE DOMAIN-CONTAINING PROTEIN"/>
    <property type="match status" value="1"/>
</dbReference>
<dbReference type="PROSITE" id="PS00893">
    <property type="entry name" value="NUDIX_BOX"/>
    <property type="match status" value="1"/>
</dbReference>
<name>A0A0R1QE56_9LACO</name>
<accession>A0A0R1QE56</accession>
<comment type="caution">
    <text evidence="5">The sequence shown here is derived from an EMBL/GenBank/DDBJ whole genome shotgun (WGS) entry which is preliminary data.</text>
</comment>
<organism evidence="5 6">
    <name type="scientific">Lacticaseibacillus manihotivorans DSM 13343 = JCM 12514</name>
    <dbReference type="NCBI Taxonomy" id="1423769"/>
    <lineage>
        <taxon>Bacteria</taxon>
        <taxon>Bacillati</taxon>
        <taxon>Bacillota</taxon>
        <taxon>Bacilli</taxon>
        <taxon>Lactobacillales</taxon>
        <taxon>Lactobacillaceae</taxon>
        <taxon>Lacticaseibacillus</taxon>
    </lineage>
</organism>
<evidence type="ECO:0000259" key="4">
    <source>
        <dbReference type="PROSITE" id="PS51462"/>
    </source>
</evidence>
<evidence type="ECO:0000256" key="2">
    <source>
        <dbReference type="ARBA" id="ARBA00022801"/>
    </source>
</evidence>
<dbReference type="AlphaFoldDB" id="A0A0R1QE56"/>
<dbReference type="InterPro" id="IPR000086">
    <property type="entry name" value="NUDIX_hydrolase_dom"/>
</dbReference>
<dbReference type="InterPro" id="IPR020476">
    <property type="entry name" value="Nudix_hydrolase"/>
</dbReference>
<dbReference type="GO" id="GO:0016462">
    <property type="term" value="F:pyrophosphatase activity"/>
    <property type="evidence" value="ECO:0007669"/>
    <property type="project" value="UniProtKB-ARBA"/>
</dbReference>
<evidence type="ECO:0000256" key="3">
    <source>
        <dbReference type="RuleBase" id="RU003476"/>
    </source>
</evidence>
<dbReference type="EMBL" id="AZEU01000210">
    <property type="protein sequence ID" value="KRL43078.1"/>
    <property type="molecule type" value="Genomic_DNA"/>
</dbReference>
<comment type="cofactor">
    <cofactor evidence="1">
        <name>Mg(2+)</name>
        <dbReference type="ChEBI" id="CHEBI:18420"/>
    </cofactor>
</comment>
<dbReference type="RefSeq" id="WP_054717224.1">
    <property type="nucleotide sequence ID" value="NZ_AZEU01000210.1"/>
</dbReference>
<evidence type="ECO:0000256" key="1">
    <source>
        <dbReference type="ARBA" id="ARBA00001946"/>
    </source>
</evidence>
<dbReference type="CDD" id="cd03424">
    <property type="entry name" value="NUDIX_ADPRase_Nudt5_UGPPase_Nudt14"/>
    <property type="match status" value="1"/>
</dbReference>
<dbReference type="InterPro" id="IPR015797">
    <property type="entry name" value="NUDIX_hydrolase-like_dom_sf"/>
</dbReference>
<keyword evidence="2 3" id="KW-0378">Hydrolase</keyword>
<dbReference type="PATRIC" id="fig|1423769.4.peg.1916"/>
<comment type="similarity">
    <text evidence="3">Belongs to the Nudix hydrolase family.</text>
</comment>
<proteinExistence type="inferred from homology"/>
<dbReference type="OrthoDB" id="9806150at2"/>
<dbReference type="SUPFAM" id="SSF55811">
    <property type="entry name" value="Nudix"/>
    <property type="match status" value="1"/>
</dbReference>
<dbReference type="GO" id="GO:0005829">
    <property type="term" value="C:cytosol"/>
    <property type="evidence" value="ECO:0007669"/>
    <property type="project" value="TreeGrafter"/>
</dbReference>
<dbReference type="Gene3D" id="3.90.79.10">
    <property type="entry name" value="Nucleoside Triphosphate Pyrophosphohydrolase"/>
    <property type="match status" value="1"/>
</dbReference>
<reference evidence="5 6" key="1">
    <citation type="journal article" date="2015" name="Genome Announc.">
        <title>Expanding the biotechnology potential of lactobacilli through comparative genomics of 213 strains and associated genera.</title>
        <authorList>
            <person name="Sun Z."/>
            <person name="Harris H.M."/>
            <person name="McCann A."/>
            <person name="Guo C."/>
            <person name="Argimon S."/>
            <person name="Zhang W."/>
            <person name="Yang X."/>
            <person name="Jeffery I.B."/>
            <person name="Cooney J.C."/>
            <person name="Kagawa T.F."/>
            <person name="Liu W."/>
            <person name="Song Y."/>
            <person name="Salvetti E."/>
            <person name="Wrobel A."/>
            <person name="Rasinkangas P."/>
            <person name="Parkhill J."/>
            <person name="Rea M.C."/>
            <person name="O'Sullivan O."/>
            <person name="Ritari J."/>
            <person name="Douillard F.P."/>
            <person name="Paul Ross R."/>
            <person name="Yang R."/>
            <person name="Briner A.E."/>
            <person name="Felis G.E."/>
            <person name="de Vos W.M."/>
            <person name="Barrangou R."/>
            <person name="Klaenhammer T.R."/>
            <person name="Caufield P.W."/>
            <person name="Cui Y."/>
            <person name="Zhang H."/>
            <person name="O'Toole P.W."/>
        </authorList>
    </citation>
    <scope>NUCLEOTIDE SEQUENCE [LARGE SCALE GENOMIC DNA]</scope>
    <source>
        <strain evidence="5 6">DSM 13343</strain>
    </source>
</reference>
<dbReference type="GO" id="GO:0019693">
    <property type="term" value="P:ribose phosphate metabolic process"/>
    <property type="evidence" value="ECO:0007669"/>
    <property type="project" value="TreeGrafter"/>
</dbReference>
<evidence type="ECO:0000313" key="5">
    <source>
        <dbReference type="EMBL" id="KRL43078.1"/>
    </source>
</evidence>
<dbReference type="PRINTS" id="PR00502">
    <property type="entry name" value="NUDIXFAMILY"/>
</dbReference>
<feature type="domain" description="Nudix hydrolase" evidence="4">
    <location>
        <begin position="44"/>
        <end position="175"/>
    </location>
</feature>
<gene>
    <name evidence="5" type="ORF">FD01_GL001792</name>
</gene>